<dbReference type="AlphaFoldDB" id="A0A9J5YW10"/>
<comment type="caution">
    <text evidence="2">The sequence shown here is derived from an EMBL/GenBank/DDBJ whole genome shotgun (WGS) entry which is preliminary data.</text>
</comment>
<protein>
    <submittedName>
        <fullName evidence="2">Uncharacterized protein</fullName>
    </submittedName>
</protein>
<accession>A0A9J5YW10</accession>
<sequence length="77" mass="8739">MHYKSEPKRNEPKQSRFLSQNFPGQNQLVMKVSKSYSFGLKVVAGSISDNRLENQPTPFTLSACSSQHYSCPKERMG</sequence>
<reference evidence="2 3" key="1">
    <citation type="submission" date="2020-09" db="EMBL/GenBank/DDBJ databases">
        <title>De no assembly of potato wild relative species, Solanum commersonii.</title>
        <authorList>
            <person name="Cho K."/>
        </authorList>
    </citation>
    <scope>NUCLEOTIDE SEQUENCE [LARGE SCALE GENOMIC DNA]</scope>
    <source>
        <strain evidence="2">LZ3.2</strain>
        <tissue evidence="2">Leaf</tissue>
    </source>
</reference>
<evidence type="ECO:0000256" key="1">
    <source>
        <dbReference type="SAM" id="MobiDB-lite"/>
    </source>
</evidence>
<organism evidence="2 3">
    <name type="scientific">Solanum commersonii</name>
    <name type="common">Commerson's wild potato</name>
    <name type="synonym">Commerson's nightshade</name>
    <dbReference type="NCBI Taxonomy" id="4109"/>
    <lineage>
        <taxon>Eukaryota</taxon>
        <taxon>Viridiplantae</taxon>
        <taxon>Streptophyta</taxon>
        <taxon>Embryophyta</taxon>
        <taxon>Tracheophyta</taxon>
        <taxon>Spermatophyta</taxon>
        <taxon>Magnoliopsida</taxon>
        <taxon>eudicotyledons</taxon>
        <taxon>Gunneridae</taxon>
        <taxon>Pentapetalae</taxon>
        <taxon>asterids</taxon>
        <taxon>lamiids</taxon>
        <taxon>Solanales</taxon>
        <taxon>Solanaceae</taxon>
        <taxon>Solanoideae</taxon>
        <taxon>Solaneae</taxon>
        <taxon>Solanum</taxon>
    </lineage>
</organism>
<feature type="compositionally biased region" description="Basic and acidic residues" evidence="1">
    <location>
        <begin position="1"/>
        <end position="14"/>
    </location>
</feature>
<keyword evidence="3" id="KW-1185">Reference proteome</keyword>
<name>A0A9J5YW10_SOLCO</name>
<dbReference type="EMBL" id="JACXVP010000005">
    <property type="protein sequence ID" value="KAG5603967.1"/>
    <property type="molecule type" value="Genomic_DNA"/>
</dbReference>
<proteinExistence type="predicted"/>
<dbReference type="Proteomes" id="UP000824120">
    <property type="component" value="Chromosome 5"/>
</dbReference>
<feature type="region of interest" description="Disordered" evidence="1">
    <location>
        <begin position="1"/>
        <end position="22"/>
    </location>
</feature>
<gene>
    <name evidence="2" type="ORF">H5410_025459</name>
</gene>
<evidence type="ECO:0000313" key="3">
    <source>
        <dbReference type="Proteomes" id="UP000824120"/>
    </source>
</evidence>
<evidence type="ECO:0000313" key="2">
    <source>
        <dbReference type="EMBL" id="KAG5603967.1"/>
    </source>
</evidence>